<dbReference type="Proteomes" id="UP000270094">
    <property type="component" value="Unassembled WGS sequence"/>
</dbReference>
<name>A0A3P7HWG0_STRVU</name>
<evidence type="ECO:0000313" key="3">
    <source>
        <dbReference type="Proteomes" id="UP000270094"/>
    </source>
</evidence>
<organism evidence="2 3">
    <name type="scientific">Strongylus vulgaris</name>
    <name type="common">Blood worm</name>
    <dbReference type="NCBI Taxonomy" id="40348"/>
    <lineage>
        <taxon>Eukaryota</taxon>
        <taxon>Metazoa</taxon>
        <taxon>Ecdysozoa</taxon>
        <taxon>Nematoda</taxon>
        <taxon>Chromadorea</taxon>
        <taxon>Rhabditida</taxon>
        <taxon>Rhabditina</taxon>
        <taxon>Rhabditomorpha</taxon>
        <taxon>Strongyloidea</taxon>
        <taxon>Strongylidae</taxon>
        <taxon>Strongylus</taxon>
    </lineage>
</organism>
<evidence type="ECO:0000256" key="1">
    <source>
        <dbReference type="SAM" id="MobiDB-lite"/>
    </source>
</evidence>
<gene>
    <name evidence="2" type="ORF">SVUK_LOCUS319</name>
</gene>
<reference evidence="2 3" key="1">
    <citation type="submission" date="2018-11" db="EMBL/GenBank/DDBJ databases">
        <authorList>
            <consortium name="Pathogen Informatics"/>
        </authorList>
    </citation>
    <scope>NUCLEOTIDE SEQUENCE [LARGE SCALE GENOMIC DNA]</scope>
</reference>
<feature type="compositionally biased region" description="Basic and acidic residues" evidence="1">
    <location>
        <begin position="42"/>
        <end position="51"/>
    </location>
</feature>
<sequence length="117" mass="13037">MVTPLPTFPSGRATSPSKKEELRRKARQMLENPSAAVSAMKTRSDDDNKRREEARRLIEDAVTDGATYVVGPGSVYCCGCNLKIVFVSRSVNIRDKLAAKLQIAFASQWLEFRSTEN</sequence>
<accession>A0A3P7HWG0</accession>
<evidence type="ECO:0000313" key="2">
    <source>
        <dbReference type="EMBL" id="VDM65321.1"/>
    </source>
</evidence>
<keyword evidence="3" id="KW-1185">Reference proteome</keyword>
<dbReference type="AlphaFoldDB" id="A0A3P7HWG0"/>
<proteinExistence type="predicted"/>
<dbReference type="EMBL" id="UYYB01000505">
    <property type="protein sequence ID" value="VDM65321.1"/>
    <property type="molecule type" value="Genomic_DNA"/>
</dbReference>
<protein>
    <submittedName>
        <fullName evidence="2">Uncharacterized protein</fullName>
    </submittedName>
</protein>
<feature type="region of interest" description="Disordered" evidence="1">
    <location>
        <begin position="1"/>
        <end position="51"/>
    </location>
</feature>